<dbReference type="PRINTS" id="PR00081">
    <property type="entry name" value="GDHRDH"/>
</dbReference>
<name>A0A6J6CX72_9ZZZZ</name>
<dbReference type="EMBL" id="CAEZVV010000098">
    <property type="protein sequence ID" value="CAB4651865.1"/>
    <property type="molecule type" value="Genomic_DNA"/>
</dbReference>
<dbReference type="EMBL" id="CAEZTR010000213">
    <property type="protein sequence ID" value="CAB4594096.1"/>
    <property type="molecule type" value="Genomic_DNA"/>
</dbReference>
<dbReference type="EMBL" id="CAEZSU010000027">
    <property type="protein sequence ID" value="CAB4543950.1"/>
    <property type="molecule type" value="Genomic_DNA"/>
</dbReference>
<dbReference type="Pfam" id="PF13561">
    <property type="entry name" value="adh_short_C2"/>
    <property type="match status" value="1"/>
</dbReference>
<dbReference type="InterPro" id="IPR036291">
    <property type="entry name" value="NAD(P)-bd_dom_sf"/>
</dbReference>
<sequence length="268" mass="27971">MTTGDNSPVPDFLSRLRVDGRTFVVAGAGVGMGRMTSHALVQAGAKTVVCVDVDADRAAEIAAEIGPAGVAWVGDVTTREGAKKLAADAEAINGRIDGLVDIIGMARWESILDMTDETFDWEIDICLRHAFLLSQEFGRRMSKTDGGTMVFIASVSGLTAAPMHAAYGAAKAGLMAWVQTLAIELGGFGIRANAVAPGTILSPRMEAAFTDEQRALNAGNSPMGKMGSTSDIASAALFFSSDMSAYVTGRTLVVDGGVDSKFPYPVTL</sequence>
<dbReference type="GO" id="GO:0016616">
    <property type="term" value="F:oxidoreductase activity, acting on the CH-OH group of donors, NAD or NADP as acceptor"/>
    <property type="evidence" value="ECO:0007669"/>
    <property type="project" value="TreeGrafter"/>
</dbReference>
<evidence type="ECO:0000313" key="4">
    <source>
        <dbReference type="EMBL" id="CAB4594096.1"/>
    </source>
</evidence>
<dbReference type="EMBL" id="CAEZTG010000009">
    <property type="protein sequence ID" value="CAB4555977.1"/>
    <property type="molecule type" value="Genomic_DNA"/>
</dbReference>
<gene>
    <name evidence="2" type="ORF">UFOPK1495_00374</name>
    <name evidence="3" type="ORF">UFOPK1603_00202</name>
    <name evidence="4" type="ORF">UFOPK1711_01993</name>
    <name evidence="5" type="ORF">UFOPK2143_01328</name>
    <name evidence="6" type="ORF">UFOPK2350_00791</name>
</gene>
<dbReference type="PANTHER" id="PTHR42760">
    <property type="entry name" value="SHORT-CHAIN DEHYDROGENASES/REDUCTASES FAMILY MEMBER"/>
    <property type="match status" value="1"/>
</dbReference>
<evidence type="ECO:0000313" key="2">
    <source>
        <dbReference type="EMBL" id="CAB4543950.1"/>
    </source>
</evidence>
<accession>A0A6J6CX72</accession>
<evidence type="ECO:0000313" key="6">
    <source>
        <dbReference type="EMBL" id="CAB4677917.1"/>
    </source>
</evidence>
<dbReference type="PROSITE" id="PS00061">
    <property type="entry name" value="ADH_SHORT"/>
    <property type="match status" value="1"/>
</dbReference>
<dbReference type="InterPro" id="IPR020904">
    <property type="entry name" value="Sc_DH/Rdtase_CS"/>
</dbReference>
<organism evidence="3">
    <name type="scientific">freshwater metagenome</name>
    <dbReference type="NCBI Taxonomy" id="449393"/>
    <lineage>
        <taxon>unclassified sequences</taxon>
        <taxon>metagenomes</taxon>
        <taxon>ecological metagenomes</taxon>
    </lineage>
</organism>
<evidence type="ECO:0000256" key="1">
    <source>
        <dbReference type="ARBA" id="ARBA00006484"/>
    </source>
</evidence>
<dbReference type="GO" id="GO:0030497">
    <property type="term" value="P:fatty acid elongation"/>
    <property type="evidence" value="ECO:0007669"/>
    <property type="project" value="TreeGrafter"/>
</dbReference>
<comment type="similarity">
    <text evidence="1">Belongs to the short-chain dehydrogenases/reductases (SDR) family.</text>
</comment>
<dbReference type="PRINTS" id="PR00080">
    <property type="entry name" value="SDRFAMILY"/>
</dbReference>
<dbReference type="AlphaFoldDB" id="A0A6J6CX72"/>
<dbReference type="SUPFAM" id="SSF51735">
    <property type="entry name" value="NAD(P)-binding Rossmann-fold domains"/>
    <property type="match status" value="1"/>
</dbReference>
<dbReference type="Gene3D" id="3.40.50.720">
    <property type="entry name" value="NAD(P)-binding Rossmann-like Domain"/>
    <property type="match status" value="1"/>
</dbReference>
<dbReference type="EMBL" id="CAEZXE010000057">
    <property type="protein sequence ID" value="CAB4677917.1"/>
    <property type="molecule type" value="Genomic_DNA"/>
</dbReference>
<evidence type="ECO:0000313" key="5">
    <source>
        <dbReference type="EMBL" id="CAB4651865.1"/>
    </source>
</evidence>
<dbReference type="PANTHER" id="PTHR42760:SF135">
    <property type="entry name" value="BLL7886 PROTEIN"/>
    <property type="match status" value="1"/>
</dbReference>
<dbReference type="FunFam" id="3.40.50.720:FF:000084">
    <property type="entry name" value="Short-chain dehydrogenase reductase"/>
    <property type="match status" value="1"/>
</dbReference>
<dbReference type="InterPro" id="IPR002347">
    <property type="entry name" value="SDR_fam"/>
</dbReference>
<proteinExistence type="inferred from homology"/>
<dbReference type="CDD" id="cd05233">
    <property type="entry name" value="SDR_c"/>
    <property type="match status" value="1"/>
</dbReference>
<reference evidence="3" key="1">
    <citation type="submission" date="2020-05" db="EMBL/GenBank/DDBJ databases">
        <authorList>
            <person name="Chiriac C."/>
            <person name="Salcher M."/>
            <person name="Ghai R."/>
            <person name="Kavagutti S V."/>
        </authorList>
    </citation>
    <scope>NUCLEOTIDE SEQUENCE</scope>
</reference>
<evidence type="ECO:0000313" key="3">
    <source>
        <dbReference type="EMBL" id="CAB4555977.1"/>
    </source>
</evidence>
<protein>
    <submittedName>
        <fullName evidence="3">Unannotated protein</fullName>
    </submittedName>
</protein>